<accession>A0AAU9UA35</accession>
<feature type="compositionally biased region" description="Basic and acidic residues" evidence="1">
    <location>
        <begin position="9"/>
        <end position="18"/>
    </location>
</feature>
<dbReference type="EMBL" id="CAKOGL010000016">
    <property type="protein sequence ID" value="CAH2096679.1"/>
    <property type="molecule type" value="Genomic_DNA"/>
</dbReference>
<feature type="region of interest" description="Disordered" evidence="1">
    <location>
        <begin position="60"/>
        <end position="109"/>
    </location>
</feature>
<feature type="region of interest" description="Disordered" evidence="1">
    <location>
        <begin position="1"/>
        <end position="39"/>
    </location>
</feature>
<name>A0AAU9UA35_EUPED</name>
<comment type="caution">
    <text evidence="2">The sequence shown here is derived from an EMBL/GenBank/DDBJ whole genome shotgun (WGS) entry which is preliminary data.</text>
</comment>
<evidence type="ECO:0000256" key="1">
    <source>
        <dbReference type="SAM" id="MobiDB-lite"/>
    </source>
</evidence>
<organism evidence="2 3">
    <name type="scientific">Euphydryas editha</name>
    <name type="common">Edith's checkerspot</name>
    <dbReference type="NCBI Taxonomy" id="104508"/>
    <lineage>
        <taxon>Eukaryota</taxon>
        <taxon>Metazoa</taxon>
        <taxon>Ecdysozoa</taxon>
        <taxon>Arthropoda</taxon>
        <taxon>Hexapoda</taxon>
        <taxon>Insecta</taxon>
        <taxon>Pterygota</taxon>
        <taxon>Neoptera</taxon>
        <taxon>Endopterygota</taxon>
        <taxon>Lepidoptera</taxon>
        <taxon>Glossata</taxon>
        <taxon>Ditrysia</taxon>
        <taxon>Papilionoidea</taxon>
        <taxon>Nymphalidae</taxon>
        <taxon>Nymphalinae</taxon>
        <taxon>Euphydryas</taxon>
    </lineage>
</organism>
<dbReference type="AlphaFoldDB" id="A0AAU9UA35"/>
<sequence>MHPTVMRMWDYRPGERQRSRLPTPEIGPLAGSPPEGRRMPQLSYLIPAVGLYHRQPWQELQGDMLNPGGPRTARSLHGANEQSRLTPKFQPTTEWEKSPSSIARERFQW</sequence>
<feature type="compositionally biased region" description="Polar residues" evidence="1">
    <location>
        <begin position="80"/>
        <end position="101"/>
    </location>
</feature>
<proteinExistence type="predicted"/>
<evidence type="ECO:0000313" key="2">
    <source>
        <dbReference type="EMBL" id="CAH2096679.1"/>
    </source>
</evidence>
<evidence type="ECO:0000313" key="3">
    <source>
        <dbReference type="Proteomes" id="UP001153954"/>
    </source>
</evidence>
<gene>
    <name evidence="2" type="ORF">EEDITHA_LOCUS11989</name>
</gene>
<protein>
    <submittedName>
        <fullName evidence="2">Uncharacterized protein</fullName>
    </submittedName>
</protein>
<keyword evidence="3" id="KW-1185">Reference proteome</keyword>
<reference evidence="2" key="1">
    <citation type="submission" date="2022-03" db="EMBL/GenBank/DDBJ databases">
        <authorList>
            <person name="Tunstrom K."/>
        </authorList>
    </citation>
    <scope>NUCLEOTIDE SEQUENCE</scope>
</reference>
<dbReference type="Proteomes" id="UP001153954">
    <property type="component" value="Unassembled WGS sequence"/>
</dbReference>